<keyword evidence="5 7" id="KW-1133">Transmembrane helix</keyword>
<evidence type="ECO:0000256" key="5">
    <source>
        <dbReference type="ARBA" id="ARBA00022989"/>
    </source>
</evidence>
<evidence type="ECO:0000313" key="10">
    <source>
        <dbReference type="Proteomes" id="UP000574276"/>
    </source>
</evidence>
<feature type="domain" description="Glycosyltransferase 2-like" evidence="8">
    <location>
        <begin position="8"/>
        <end position="139"/>
    </location>
</feature>
<keyword evidence="3 9" id="KW-0808">Transferase</keyword>
<dbReference type="SUPFAM" id="SSF53448">
    <property type="entry name" value="Nucleotide-diphospho-sugar transferases"/>
    <property type="match status" value="1"/>
</dbReference>
<accession>A0A839JZN6</accession>
<dbReference type="Proteomes" id="UP000574276">
    <property type="component" value="Unassembled WGS sequence"/>
</dbReference>
<name>A0A839JZN6_9FIRM</name>
<evidence type="ECO:0000256" key="1">
    <source>
        <dbReference type="ARBA" id="ARBA00004141"/>
    </source>
</evidence>
<sequence length="320" mass="36999">MPGKKKVSIVIPSYNEEDNIRPITEAVKNEIENNLSEYDYEIIIIDNNSQDNTRAIIRSLCAEDKKVRAILNEKNFGPDNSPYYGLMQASGDCAILFCADFQDPLEMIHKMVREWENGYTVVTAVKTESQENKLVRFFRTIYYRLIKRISSIDIIEHFTGFGCYDKKFLDIMRSLDDPVPFLRGVVAEFAGNRKTIEYEQQKRRAGKSHIGFFTLYDMAMRSFTSYTKVGLRMCTFFGFGTAAVSLIIALVYLIIKLIMWDEFEFGIPVILVGMFFIGAVQLIFLGFIGEYILTMNQRSMKRPLVIEHERINFDVDDNND</sequence>
<keyword evidence="10" id="KW-1185">Reference proteome</keyword>
<comment type="subcellular location">
    <subcellularLocation>
        <location evidence="1">Membrane</location>
        <topology evidence="1">Multi-pass membrane protein</topology>
    </subcellularLocation>
</comment>
<dbReference type="EMBL" id="JACEGA010000001">
    <property type="protein sequence ID" value="MBB2182846.1"/>
    <property type="molecule type" value="Genomic_DNA"/>
</dbReference>
<feature type="transmembrane region" description="Helical" evidence="7">
    <location>
        <begin position="229"/>
        <end position="255"/>
    </location>
</feature>
<dbReference type="PANTHER" id="PTHR48090">
    <property type="entry name" value="UNDECAPRENYL-PHOSPHATE 4-DEOXY-4-FORMAMIDO-L-ARABINOSE TRANSFERASE-RELATED"/>
    <property type="match status" value="1"/>
</dbReference>
<dbReference type="GO" id="GO:0005886">
    <property type="term" value="C:plasma membrane"/>
    <property type="evidence" value="ECO:0007669"/>
    <property type="project" value="TreeGrafter"/>
</dbReference>
<evidence type="ECO:0000256" key="3">
    <source>
        <dbReference type="ARBA" id="ARBA00022679"/>
    </source>
</evidence>
<evidence type="ECO:0000256" key="2">
    <source>
        <dbReference type="ARBA" id="ARBA00022676"/>
    </source>
</evidence>
<feature type="transmembrane region" description="Helical" evidence="7">
    <location>
        <begin position="267"/>
        <end position="293"/>
    </location>
</feature>
<dbReference type="Gene3D" id="3.90.550.10">
    <property type="entry name" value="Spore Coat Polysaccharide Biosynthesis Protein SpsA, Chain A"/>
    <property type="match status" value="1"/>
</dbReference>
<dbReference type="GO" id="GO:0016757">
    <property type="term" value="F:glycosyltransferase activity"/>
    <property type="evidence" value="ECO:0007669"/>
    <property type="project" value="UniProtKB-KW"/>
</dbReference>
<evidence type="ECO:0000256" key="4">
    <source>
        <dbReference type="ARBA" id="ARBA00022692"/>
    </source>
</evidence>
<reference evidence="9 10" key="1">
    <citation type="submission" date="2020-07" db="EMBL/GenBank/DDBJ databases">
        <title>Characterization and genome sequencing of isolate MD1, a novel member within the family Lachnospiraceae.</title>
        <authorList>
            <person name="Rettenmaier R."/>
            <person name="Di Bello L."/>
            <person name="Zinser C."/>
            <person name="Scheitz K."/>
            <person name="Liebl W."/>
            <person name="Zverlov V."/>
        </authorList>
    </citation>
    <scope>NUCLEOTIDE SEQUENCE [LARGE SCALE GENOMIC DNA]</scope>
    <source>
        <strain evidence="9 10">MD1</strain>
    </source>
</reference>
<dbReference type="PANTHER" id="PTHR48090:SF1">
    <property type="entry name" value="PROPHAGE BACTOPRENOL GLUCOSYL TRANSFERASE HOMOLOG"/>
    <property type="match status" value="1"/>
</dbReference>
<evidence type="ECO:0000313" key="9">
    <source>
        <dbReference type="EMBL" id="MBB2182846.1"/>
    </source>
</evidence>
<keyword evidence="6 7" id="KW-0472">Membrane</keyword>
<protein>
    <submittedName>
        <fullName evidence="9">Glycosyltransferase family 2 protein</fullName>
    </submittedName>
</protein>
<dbReference type="InterPro" id="IPR029044">
    <property type="entry name" value="Nucleotide-diphossugar_trans"/>
</dbReference>
<evidence type="ECO:0000256" key="7">
    <source>
        <dbReference type="SAM" id="Phobius"/>
    </source>
</evidence>
<keyword evidence="4 7" id="KW-0812">Transmembrane</keyword>
<dbReference type="AlphaFoldDB" id="A0A839JZN6"/>
<evidence type="ECO:0000256" key="6">
    <source>
        <dbReference type="ARBA" id="ARBA00023136"/>
    </source>
</evidence>
<comment type="caution">
    <text evidence="9">The sequence shown here is derived from an EMBL/GenBank/DDBJ whole genome shotgun (WGS) entry which is preliminary data.</text>
</comment>
<gene>
    <name evidence="9" type="ORF">H0486_08155</name>
</gene>
<evidence type="ECO:0000259" key="8">
    <source>
        <dbReference type="Pfam" id="PF00535"/>
    </source>
</evidence>
<dbReference type="InterPro" id="IPR001173">
    <property type="entry name" value="Glyco_trans_2-like"/>
</dbReference>
<dbReference type="Pfam" id="PF00535">
    <property type="entry name" value="Glycos_transf_2"/>
    <property type="match status" value="1"/>
</dbReference>
<dbReference type="InterPro" id="IPR050256">
    <property type="entry name" value="Glycosyltransferase_2"/>
</dbReference>
<dbReference type="RefSeq" id="WP_228352535.1">
    <property type="nucleotide sequence ID" value="NZ_JACEGA010000001.1"/>
</dbReference>
<organism evidence="9 10">
    <name type="scientific">Variimorphobacter saccharofermentans</name>
    <dbReference type="NCBI Taxonomy" id="2755051"/>
    <lineage>
        <taxon>Bacteria</taxon>
        <taxon>Bacillati</taxon>
        <taxon>Bacillota</taxon>
        <taxon>Clostridia</taxon>
        <taxon>Lachnospirales</taxon>
        <taxon>Lachnospiraceae</taxon>
        <taxon>Variimorphobacter</taxon>
    </lineage>
</organism>
<proteinExistence type="predicted"/>
<keyword evidence="2" id="KW-0328">Glycosyltransferase</keyword>
<dbReference type="CDD" id="cd04187">
    <property type="entry name" value="DPM1_like_bac"/>
    <property type="match status" value="1"/>
</dbReference>